<dbReference type="GO" id="GO:0016020">
    <property type="term" value="C:membrane"/>
    <property type="evidence" value="ECO:0007669"/>
    <property type="project" value="InterPro"/>
</dbReference>
<name>A0A370Q912_9FLAO</name>
<feature type="transmembrane region" description="Helical" evidence="1">
    <location>
        <begin position="37"/>
        <end position="54"/>
    </location>
</feature>
<feature type="domain" description="EamA" evidence="2">
    <location>
        <begin position="16"/>
        <end position="137"/>
    </location>
</feature>
<evidence type="ECO:0000313" key="4">
    <source>
        <dbReference type="Proteomes" id="UP000255317"/>
    </source>
</evidence>
<dbReference type="AlphaFoldDB" id="A0A370Q912"/>
<keyword evidence="1" id="KW-1133">Transmembrane helix</keyword>
<feature type="transmembrane region" description="Helical" evidence="1">
    <location>
        <begin position="238"/>
        <end position="257"/>
    </location>
</feature>
<feature type="transmembrane region" description="Helical" evidence="1">
    <location>
        <begin position="210"/>
        <end position="231"/>
    </location>
</feature>
<feature type="transmembrane region" description="Helical" evidence="1">
    <location>
        <begin position="89"/>
        <end position="109"/>
    </location>
</feature>
<organism evidence="3 4">
    <name type="scientific">Marinirhabdus gelatinilytica</name>
    <dbReference type="NCBI Taxonomy" id="1703343"/>
    <lineage>
        <taxon>Bacteria</taxon>
        <taxon>Pseudomonadati</taxon>
        <taxon>Bacteroidota</taxon>
        <taxon>Flavobacteriia</taxon>
        <taxon>Flavobacteriales</taxon>
        <taxon>Flavobacteriaceae</taxon>
    </lineage>
</organism>
<proteinExistence type="predicted"/>
<feature type="transmembrane region" description="Helical" evidence="1">
    <location>
        <begin position="175"/>
        <end position="198"/>
    </location>
</feature>
<reference evidence="3 4" key="1">
    <citation type="submission" date="2018-07" db="EMBL/GenBank/DDBJ databases">
        <title>Genomic Encyclopedia of Type Strains, Phase IV (KMG-IV): sequencing the most valuable type-strain genomes for metagenomic binning, comparative biology and taxonomic classification.</title>
        <authorList>
            <person name="Goeker M."/>
        </authorList>
    </citation>
    <scope>NUCLEOTIDE SEQUENCE [LARGE SCALE GENOMIC DNA]</scope>
    <source>
        <strain evidence="3 4">DSM 101478</strain>
    </source>
</reference>
<dbReference type="Pfam" id="PF00892">
    <property type="entry name" value="EamA"/>
    <property type="match status" value="2"/>
</dbReference>
<dbReference type="InterPro" id="IPR037185">
    <property type="entry name" value="EmrE-like"/>
</dbReference>
<evidence type="ECO:0000256" key="1">
    <source>
        <dbReference type="SAM" id="Phobius"/>
    </source>
</evidence>
<sequence length="300" mass="33571">MQNDKLLNYLHLHFIIFIWGFTAVLGALISIEAIPLVWYRMLMATGLILLFLKFRKISLKFPKRTLAGFALAGLIIALHWLAFFGAIKVANVSVTLAIMSTGAFFTSLLEPLFYKRKIIGYEVFFGLLVIMGLYIIFNVEGDYFLGIILALAASLLGALFSVINGKFAVKYNASAISFYELGFGTLCITVYLIFSGSFTSEFFQLKDSDWLYLFILASACTAYAFIASVHVMKWISPYTVMLTINMEPVYGIILALLVLGDTENMSPQFYYGALLIVLTVIANGIVKNRVDRKKRTLPNV</sequence>
<dbReference type="InterPro" id="IPR000620">
    <property type="entry name" value="EamA_dom"/>
</dbReference>
<keyword evidence="4" id="KW-1185">Reference proteome</keyword>
<keyword evidence="1" id="KW-0812">Transmembrane</keyword>
<feature type="transmembrane region" description="Helical" evidence="1">
    <location>
        <begin position="66"/>
        <end position="83"/>
    </location>
</feature>
<gene>
    <name evidence="3" type="ORF">C8D94_104229</name>
</gene>
<dbReference type="OrthoDB" id="9150437at2"/>
<dbReference type="SUPFAM" id="SSF103481">
    <property type="entry name" value="Multidrug resistance efflux transporter EmrE"/>
    <property type="match status" value="2"/>
</dbReference>
<evidence type="ECO:0000259" key="2">
    <source>
        <dbReference type="Pfam" id="PF00892"/>
    </source>
</evidence>
<evidence type="ECO:0000313" key="3">
    <source>
        <dbReference type="EMBL" id="RDK84854.1"/>
    </source>
</evidence>
<feature type="transmembrane region" description="Helical" evidence="1">
    <location>
        <begin position="12"/>
        <end position="31"/>
    </location>
</feature>
<dbReference type="RefSeq" id="WP_115124265.1">
    <property type="nucleotide sequence ID" value="NZ_QRAO01000004.1"/>
</dbReference>
<dbReference type="PANTHER" id="PTHR22911:SF79">
    <property type="entry name" value="MOBA-LIKE NTP TRANSFERASE DOMAIN-CONTAINING PROTEIN"/>
    <property type="match status" value="1"/>
</dbReference>
<protein>
    <submittedName>
        <fullName evidence="3">EamA-like transporter family protein</fullName>
    </submittedName>
</protein>
<dbReference type="Proteomes" id="UP000255317">
    <property type="component" value="Unassembled WGS sequence"/>
</dbReference>
<feature type="transmembrane region" description="Helical" evidence="1">
    <location>
        <begin position="269"/>
        <end position="286"/>
    </location>
</feature>
<accession>A0A370Q912</accession>
<feature type="transmembrane region" description="Helical" evidence="1">
    <location>
        <begin position="118"/>
        <end position="137"/>
    </location>
</feature>
<dbReference type="PANTHER" id="PTHR22911">
    <property type="entry name" value="ACYL-MALONYL CONDENSING ENZYME-RELATED"/>
    <property type="match status" value="1"/>
</dbReference>
<keyword evidence="1" id="KW-0472">Membrane</keyword>
<feature type="transmembrane region" description="Helical" evidence="1">
    <location>
        <begin position="143"/>
        <end position="163"/>
    </location>
</feature>
<comment type="caution">
    <text evidence="3">The sequence shown here is derived from an EMBL/GenBank/DDBJ whole genome shotgun (WGS) entry which is preliminary data.</text>
</comment>
<feature type="domain" description="EamA" evidence="2">
    <location>
        <begin position="145"/>
        <end position="281"/>
    </location>
</feature>
<dbReference type="EMBL" id="QRAO01000004">
    <property type="protein sequence ID" value="RDK84854.1"/>
    <property type="molecule type" value="Genomic_DNA"/>
</dbReference>